<feature type="transmembrane region" description="Helical" evidence="6">
    <location>
        <begin position="112"/>
        <end position="130"/>
    </location>
</feature>
<reference evidence="9 10" key="2">
    <citation type="submission" date="2015-01" db="EMBL/GenBank/DDBJ databases">
        <title>Draft Genome Sequences of Four Bacillus thermoamylovorans Strains, Isolated From Food Products.</title>
        <authorList>
            <person name="Krawcyk A.O."/>
            <person name="Berendsen E.M."/>
            <person name="Eijlander R.T."/>
            <person name="de Jong A."/>
            <person name="Wells-Bennik M."/>
            <person name="Kuipers O.P."/>
        </authorList>
    </citation>
    <scope>NUCLEOTIDE SEQUENCE [LARGE SCALE GENOMIC DNA]</scope>
    <source>
        <strain evidence="9 10">B4167</strain>
    </source>
</reference>
<keyword evidence="2" id="KW-1003">Cell membrane</keyword>
<feature type="domain" description="DUF2179" evidence="7">
    <location>
        <begin position="224"/>
        <end position="278"/>
    </location>
</feature>
<evidence type="ECO:0000256" key="5">
    <source>
        <dbReference type="ARBA" id="ARBA00023136"/>
    </source>
</evidence>
<dbReference type="RefSeq" id="WP_034770419.1">
    <property type="nucleotide sequence ID" value="NZ_CCRF01000060.1"/>
</dbReference>
<feature type="transmembrane region" description="Helical" evidence="6">
    <location>
        <begin position="56"/>
        <end position="79"/>
    </location>
</feature>
<dbReference type="PANTHER" id="PTHR33545:SF5">
    <property type="entry name" value="UPF0750 MEMBRANE PROTEIN YITT"/>
    <property type="match status" value="1"/>
</dbReference>
<evidence type="ECO:0000313" key="11">
    <source>
        <dbReference type="Proteomes" id="UP000040576"/>
    </source>
</evidence>
<keyword evidence="3 6" id="KW-0812">Transmembrane</keyword>
<feature type="transmembrane region" description="Helical" evidence="6">
    <location>
        <begin position="12"/>
        <end position="36"/>
    </location>
</feature>
<protein>
    <submittedName>
        <fullName evidence="8">Putative membrane protein</fullName>
    </submittedName>
</protein>
<accession>A0A090J1I7</accession>
<evidence type="ECO:0000256" key="3">
    <source>
        <dbReference type="ARBA" id="ARBA00022692"/>
    </source>
</evidence>
<reference evidence="8 11" key="1">
    <citation type="submission" date="2014-07" db="EMBL/GenBank/DDBJ databases">
        <authorList>
            <person name="Wibberg Daniel"/>
        </authorList>
    </citation>
    <scope>NUCLEOTIDE SEQUENCE [LARGE SCALE GENOMIC DNA]</scope>
</reference>
<keyword evidence="4 6" id="KW-1133">Transmembrane helix</keyword>
<dbReference type="PANTHER" id="PTHR33545">
    <property type="entry name" value="UPF0750 MEMBRANE PROTEIN YITT-RELATED"/>
    <property type="match status" value="1"/>
</dbReference>
<evidence type="ECO:0000256" key="2">
    <source>
        <dbReference type="ARBA" id="ARBA00022475"/>
    </source>
</evidence>
<name>A0A090J1I7_9BACI</name>
<dbReference type="Proteomes" id="UP000040576">
    <property type="component" value="Unassembled WGS sequence"/>
</dbReference>
<comment type="subcellular location">
    <subcellularLocation>
        <location evidence="1">Cell membrane</location>
        <topology evidence="1">Multi-pass membrane protein</topology>
    </subcellularLocation>
</comment>
<evidence type="ECO:0000313" key="8">
    <source>
        <dbReference type="EMBL" id="CEE01720.1"/>
    </source>
</evidence>
<dbReference type="InterPro" id="IPR051461">
    <property type="entry name" value="UPF0750_membrane"/>
</dbReference>
<feature type="transmembrane region" description="Helical" evidence="6">
    <location>
        <begin position="159"/>
        <end position="183"/>
    </location>
</feature>
<keyword evidence="11" id="KW-1185">Reference proteome</keyword>
<dbReference type="Pfam" id="PF10035">
    <property type="entry name" value="DUF2179"/>
    <property type="match status" value="1"/>
</dbReference>
<dbReference type="GO" id="GO:0005886">
    <property type="term" value="C:plasma membrane"/>
    <property type="evidence" value="ECO:0007669"/>
    <property type="project" value="UniProtKB-SubCell"/>
</dbReference>
<dbReference type="PIRSF" id="PIRSF006483">
    <property type="entry name" value="Membrane_protein_YitT"/>
    <property type="match status" value="1"/>
</dbReference>
<dbReference type="InterPro" id="IPR019264">
    <property type="entry name" value="DUF2179"/>
</dbReference>
<evidence type="ECO:0000256" key="6">
    <source>
        <dbReference type="SAM" id="Phobius"/>
    </source>
</evidence>
<dbReference type="OrthoDB" id="265478at2"/>
<evidence type="ECO:0000256" key="4">
    <source>
        <dbReference type="ARBA" id="ARBA00022989"/>
    </source>
</evidence>
<evidence type="ECO:0000313" key="10">
    <source>
        <dbReference type="Proteomes" id="UP000032076"/>
    </source>
</evidence>
<proteinExistence type="predicted"/>
<dbReference type="PATRIC" id="fig|35841.7.peg.383"/>
<evidence type="ECO:0000256" key="1">
    <source>
        <dbReference type="ARBA" id="ARBA00004651"/>
    </source>
</evidence>
<dbReference type="CDD" id="cd16380">
    <property type="entry name" value="YitT_C"/>
    <property type="match status" value="1"/>
</dbReference>
<dbReference type="EMBL" id="CCRF01000060">
    <property type="protein sequence ID" value="CEE01720.1"/>
    <property type="molecule type" value="Genomic_DNA"/>
</dbReference>
<feature type="transmembrane region" description="Helical" evidence="6">
    <location>
        <begin position="86"/>
        <end position="106"/>
    </location>
</feature>
<dbReference type="Proteomes" id="UP000032076">
    <property type="component" value="Unassembled WGS sequence"/>
</dbReference>
<keyword evidence="5 6" id="KW-0472">Membrane</keyword>
<evidence type="ECO:0000313" key="9">
    <source>
        <dbReference type="EMBL" id="KIO74021.1"/>
    </source>
</evidence>
<organism evidence="8 11">
    <name type="scientific">Caldibacillus thermoamylovorans</name>
    <dbReference type="NCBI Taxonomy" id="35841"/>
    <lineage>
        <taxon>Bacteria</taxon>
        <taxon>Bacillati</taxon>
        <taxon>Bacillota</taxon>
        <taxon>Bacilli</taxon>
        <taxon>Bacillales</taxon>
        <taxon>Bacillaceae</taxon>
        <taxon>Caldibacillus</taxon>
    </lineage>
</organism>
<dbReference type="InterPro" id="IPR003740">
    <property type="entry name" value="YitT"/>
</dbReference>
<dbReference type="EMBL" id="JXLU01000016">
    <property type="protein sequence ID" value="KIO74021.1"/>
    <property type="molecule type" value="Genomic_DNA"/>
</dbReference>
<dbReference type="Gene3D" id="3.30.70.120">
    <property type="match status" value="1"/>
</dbReference>
<gene>
    <name evidence="9" type="ORF">B4167_1629</name>
    <name evidence="8" type="ORF">BT1A1_1898</name>
</gene>
<sequence>METIMTKKTNISTFIDLFCMVLGTIITAFALNMFTIPAGLLSGGVSGFSQLLNHFIPINVGVYYFLLNIPLLILGYIYLGKKFSFYTILATSLVSFFLLIVPIKHIWTDDPLLSAIFGGVLNAVGCGLVLRRGGSEGGFDILSRVIAKYRNITVGKSNLIINTIIVILSGFIFNSEIALYTIISFYSSMKTYNIILNHVDRISLLIITDKGKEVNEAITKELHRGTTMWNASGGYTQKEKTVLYCVIMKGEMHQLKQIVKSADPKSFVSIISTQNVIGRFHQIW</sequence>
<dbReference type="Pfam" id="PF02588">
    <property type="entry name" value="YitT_membrane"/>
    <property type="match status" value="1"/>
</dbReference>
<dbReference type="InterPro" id="IPR015867">
    <property type="entry name" value="N-reg_PII/ATP_PRibTrfase_C"/>
</dbReference>
<dbReference type="AlphaFoldDB" id="A0A090J1I7"/>
<evidence type="ECO:0000259" key="7">
    <source>
        <dbReference type="Pfam" id="PF10035"/>
    </source>
</evidence>